<keyword evidence="3 10" id="KW-0813">Transport</keyword>
<evidence type="ECO:0000256" key="5">
    <source>
        <dbReference type="ARBA" id="ARBA00022692"/>
    </source>
</evidence>
<comment type="caution">
    <text evidence="10">Lacks conserved residue(s) required for the propagation of feature annotation.</text>
</comment>
<reference evidence="12 13" key="1">
    <citation type="submission" date="2018-01" db="EMBL/GenBank/DDBJ databases">
        <authorList>
            <person name="Morgan R.D."/>
        </authorList>
    </citation>
    <scope>NUCLEOTIDE SEQUENCE [LARGE SCALE GENOMIC DNA]</scope>
    <source>
        <strain evidence="12 13">26695-dRdM2</strain>
    </source>
</reference>
<dbReference type="GO" id="GO:0009306">
    <property type="term" value="P:protein secretion"/>
    <property type="evidence" value="ECO:0007669"/>
    <property type="project" value="UniProtKB-UniRule"/>
</dbReference>
<keyword evidence="7 10" id="KW-1133">Transmembrane helix</keyword>
<evidence type="ECO:0000313" key="13">
    <source>
        <dbReference type="Proteomes" id="UP000236568"/>
    </source>
</evidence>
<dbReference type="InterPro" id="IPR004692">
    <property type="entry name" value="SecG"/>
</dbReference>
<evidence type="ECO:0000256" key="2">
    <source>
        <dbReference type="ARBA" id="ARBA00008445"/>
    </source>
</evidence>
<dbReference type="Proteomes" id="UP000236568">
    <property type="component" value="Chromosome"/>
</dbReference>
<evidence type="ECO:0000256" key="10">
    <source>
        <dbReference type="RuleBase" id="RU365087"/>
    </source>
</evidence>
<evidence type="ECO:0000313" key="12">
    <source>
        <dbReference type="EMBL" id="AUV79886.1"/>
    </source>
</evidence>
<feature type="region of interest" description="Disordered" evidence="11">
    <location>
        <begin position="94"/>
        <end position="201"/>
    </location>
</feature>
<evidence type="ECO:0000256" key="11">
    <source>
        <dbReference type="SAM" id="MobiDB-lite"/>
    </source>
</evidence>
<keyword evidence="6 10" id="KW-0653">Protein transport</keyword>
<dbReference type="AlphaFoldDB" id="A0AAN1K0A2"/>
<feature type="compositionally biased region" description="Low complexity" evidence="11">
    <location>
        <begin position="99"/>
        <end position="117"/>
    </location>
</feature>
<protein>
    <recommendedName>
        <fullName evidence="10">Protein-export membrane protein SecG</fullName>
    </recommendedName>
</protein>
<proteinExistence type="inferred from homology"/>
<organism evidence="12 13">
    <name type="scientific">Helicobacter pylori</name>
    <name type="common">Campylobacter pylori</name>
    <dbReference type="NCBI Taxonomy" id="210"/>
    <lineage>
        <taxon>Bacteria</taxon>
        <taxon>Pseudomonadati</taxon>
        <taxon>Campylobacterota</taxon>
        <taxon>Epsilonproteobacteria</taxon>
        <taxon>Campylobacterales</taxon>
        <taxon>Helicobacteraceae</taxon>
        <taxon>Helicobacter</taxon>
    </lineage>
</organism>
<reference evidence="12 13" key="2">
    <citation type="submission" date="2018-02" db="EMBL/GenBank/DDBJ databases">
        <title>N4-cytosine DNA methylation regulates transcription and pathogenesis in Helicobacter pylori.</title>
        <authorList>
            <person name="Kumar S."/>
            <person name="Karmakar B.C."/>
            <person name="Nagarajan D."/>
            <person name="Mukhopadhyay A.K."/>
            <person name="Rao D.N."/>
        </authorList>
    </citation>
    <scope>NUCLEOTIDE SEQUENCE [LARGE SCALE GENOMIC DNA]</scope>
    <source>
        <strain evidence="12 13">26695-dRdM2</strain>
    </source>
</reference>
<evidence type="ECO:0000256" key="6">
    <source>
        <dbReference type="ARBA" id="ARBA00022927"/>
    </source>
</evidence>
<feature type="compositionally biased region" description="Polar residues" evidence="11">
    <location>
        <begin position="120"/>
        <end position="132"/>
    </location>
</feature>
<evidence type="ECO:0000256" key="1">
    <source>
        <dbReference type="ARBA" id="ARBA00004651"/>
    </source>
</evidence>
<feature type="compositionally biased region" description="Low complexity" evidence="11">
    <location>
        <begin position="174"/>
        <end position="190"/>
    </location>
</feature>
<dbReference type="GO" id="GO:0005886">
    <property type="term" value="C:plasma membrane"/>
    <property type="evidence" value="ECO:0007669"/>
    <property type="project" value="UniProtKB-SubCell"/>
</dbReference>
<comment type="similarity">
    <text evidence="2 10">Belongs to the SecG family.</text>
</comment>
<feature type="transmembrane region" description="Helical" evidence="10">
    <location>
        <begin position="53"/>
        <end position="74"/>
    </location>
</feature>
<dbReference type="NCBIfam" id="TIGR00810">
    <property type="entry name" value="secG"/>
    <property type="match status" value="1"/>
</dbReference>
<dbReference type="GO" id="GO:0015450">
    <property type="term" value="F:protein-transporting ATPase activity"/>
    <property type="evidence" value="ECO:0007669"/>
    <property type="project" value="UniProtKB-UniRule"/>
</dbReference>
<keyword evidence="8 10" id="KW-0811">Translocation</keyword>
<sequence>MFMTSALLGLQIVLAVLIVVVVLLQKSSSIGLGAYSGSNESLFGAKGPASFMAKLTMFLGLLFVINTIALGYFYNKEYGKSVLDETKTNKELSPLVPATGTLNPALNPTLNPTLNPLEQAPTNPLMPQQTPNELPKEPAKTPSVESPKQNEKNEKNDAKENGIKGVEKTKENAKTPPTTHQKPKTHATQTNAHTNQKKDEK</sequence>
<dbReference type="Pfam" id="PF03840">
    <property type="entry name" value="SecG"/>
    <property type="match status" value="1"/>
</dbReference>
<keyword evidence="5 10" id="KW-0812">Transmembrane</keyword>
<evidence type="ECO:0000256" key="8">
    <source>
        <dbReference type="ARBA" id="ARBA00023010"/>
    </source>
</evidence>
<dbReference type="PRINTS" id="PR01651">
    <property type="entry name" value="SECGEXPORT"/>
</dbReference>
<dbReference type="PANTHER" id="PTHR34182">
    <property type="entry name" value="PROTEIN-EXPORT MEMBRANE PROTEIN SECG"/>
    <property type="match status" value="1"/>
</dbReference>
<accession>A0AAN1K0A2</accession>
<feature type="compositionally biased region" description="Basic and acidic residues" evidence="11">
    <location>
        <begin position="148"/>
        <end position="173"/>
    </location>
</feature>
<evidence type="ECO:0000256" key="3">
    <source>
        <dbReference type="ARBA" id="ARBA00022448"/>
    </source>
</evidence>
<dbReference type="GO" id="GO:0065002">
    <property type="term" value="P:intracellular protein transmembrane transport"/>
    <property type="evidence" value="ECO:0007669"/>
    <property type="project" value="TreeGrafter"/>
</dbReference>
<gene>
    <name evidence="12" type="ORF">C2842_06515</name>
</gene>
<dbReference type="PANTHER" id="PTHR34182:SF1">
    <property type="entry name" value="PROTEIN-EXPORT MEMBRANE PROTEIN SECG"/>
    <property type="match status" value="1"/>
</dbReference>
<dbReference type="GO" id="GO:0043952">
    <property type="term" value="P:protein transport by the Sec complex"/>
    <property type="evidence" value="ECO:0007669"/>
    <property type="project" value="TreeGrafter"/>
</dbReference>
<dbReference type="EMBL" id="CP026324">
    <property type="protein sequence ID" value="AUV79886.1"/>
    <property type="molecule type" value="Genomic_DNA"/>
</dbReference>
<keyword evidence="9 10" id="KW-0472">Membrane</keyword>
<name>A0AAN1K0A2_HELPX</name>
<evidence type="ECO:0000256" key="4">
    <source>
        <dbReference type="ARBA" id="ARBA00022475"/>
    </source>
</evidence>
<keyword evidence="4 10" id="KW-1003">Cell membrane</keyword>
<comment type="function">
    <text evidence="10">Involved in protein export. Participates in an early event of protein translocation.</text>
</comment>
<evidence type="ECO:0000256" key="7">
    <source>
        <dbReference type="ARBA" id="ARBA00022989"/>
    </source>
</evidence>
<comment type="subcellular location">
    <subcellularLocation>
        <location evidence="1 10">Cell membrane</location>
        <topology evidence="1 10">Multi-pass membrane protein</topology>
    </subcellularLocation>
</comment>
<evidence type="ECO:0000256" key="9">
    <source>
        <dbReference type="ARBA" id="ARBA00023136"/>
    </source>
</evidence>